<feature type="chain" id="PRO_5042956481" description="Secreted protein" evidence="1">
    <location>
        <begin position="21"/>
        <end position="84"/>
    </location>
</feature>
<name>A0AAN9LRD7_CANGL</name>
<protein>
    <recommendedName>
        <fullName evidence="4">Secreted protein</fullName>
    </recommendedName>
</protein>
<organism evidence="2 3">
    <name type="scientific">Canavalia gladiata</name>
    <name type="common">Sword bean</name>
    <name type="synonym">Dolichos gladiatus</name>
    <dbReference type="NCBI Taxonomy" id="3824"/>
    <lineage>
        <taxon>Eukaryota</taxon>
        <taxon>Viridiplantae</taxon>
        <taxon>Streptophyta</taxon>
        <taxon>Embryophyta</taxon>
        <taxon>Tracheophyta</taxon>
        <taxon>Spermatophyta</taxon>
        <taxon>Magnoliopsida</taxon>
        <taxon>eudicotyledons</taxon>
        <taxon>Gunneridae</taxon>
        <taxon>Pentapetalae</taxon>
        <taxon>rosids</taxon>
        <taxon>fabids</taxon>
        <taxon>Fabales</taxon>
        <taxon>Fabaceae</taxon>
        <taxon>Papilionoideae</taxon>
        <taxon>50 kb inversion clade</taxon>
        <taxon>NPAAA clade</taxon>
        <taxon>indigoferoid/millettioid clade</taxon>
        <taxon>Phaseoleae</taxon>
        <taxon>Canavalia</taxon>
    </lineage>
</organism>
<proteinExistence type="predicted"/>
<keyword evidence="3" id="KW-1185">Reference proteome</keyword>
<evidence type="ECO:0000313" key="3">
    <source>
        <dbReference type="Proteomes" id="UP001367508"/>
    </source>
</evidence>
<evidence type="ECO:0008006" key="4">
    <source>
        <dbReference type="Google" id="ProtNLM"/>
    </source>
</evidence>
<dbReference type="Proteomes" id="UP001367508">
    <property type="component" value="Unassembled WGS sequence"/>
</dbReference>
<evidence type="ECO:0000256" key="1">
    <source>
        <dbReference type="SAM" id="SignalP"/>
    </source>
</evidence>
<evidence type="ECO:0000313" key="2">
    <source>
        <dbReference type="EMBL" id="KAK7338722.1"/>
    </source>
</evidence>
<gene>
    <name evidence="2" type="ORF">VNO77_19352</name>
</gene>
<comment type="caution">
    <text evidence="2">The sequence shown here is derived from an EMBL/GenBank/DDBJ whole genome shotgun (WGS) entry which is preliminary data.</text>
</comment>
<feature type="signal peptide" evidence="1">
    <location>
        <begin position="1"/>
        <end position="20"/>
    </location>
</feature>
<dbReference type="EMBL" id="JAYMYQ010000004">
    <property type="protein sequence ID" value="KAK7338722.1"/>
    <property type="molecule type" value="Genomic_DNA"/>
</dbReference>
<keyword evidence="1" id="KW-0732">Signal</keyword>
<dbReference type="AlphaFoldDB" id="A0AAN9LRD7"/>
<accession>A0AAN9LRD7</accession>
<reference evidence="2 3" key="1">
    <citation type="submission" date="2024-01" db="EMBL/GenBank/DDBJ databases">
        <title>The genomes of 5 underutilized Papilionoideae crops provide insights into root nodulation and disease resistanc.</title>
        <authorList>
            <person name="Jiang F."/>
        </authorList>
    </citation>
    <scope>NUCLEOTIDE SEQUENCE [LARGE SCALE GENOMIC DNA]</scope>
    <source>
        <strain evidence="2">LVBAO_FW01</strain>
        <tissue evidence="2">Leaves</tissue>
    </source>
</reference>
<sequence length="84" mass="9308">MAEWAHLILWLGWWLGRISGGSPSGLGFAGLSAWLVAWEELGLVLECIKRAICLLPISSATIIKVGCYKPYELLVAFPLNYCRD</sequence>